<evidence type="ECO:0000256" key="1">
    <source>
        <dbReference type="SAM" id="SignalP"/>
    </source>
</evidence>
<accession>A0A420XI20</accession>
<feature type="chain" id="PRO_5019572366" description="Lipoprotein" evidence="1">
    <location>
        <begin position="21"/>
        <end position="88"/>
    </location>
</feature>
<dbReference type="EMBL" id="RBJC01000004">
    <property type="protein sequence ID" value="RKR76982.1"/>
    <property type="molecule type" value="Genomic_DNA"/>
</dbReference>
<proteinExistence type="predicted"/>
<keyword evidence="1" id="KW-0732">Signal</keyword>
<name>A0A420XI20_9PAST</name>
<evidence type="ECO:0000313" key="2">
    <source>
        <dbReference type="EMBL" id="RKR76982.1"/>
    </source>
</evidence>
<organism evidence="2 3">
    <name type="scientific">Otariodibacter oris</name>
    <dbReference type="NCBI Taxonomy" id="1032623"/>
    <lineage>
        <taxon>Bacteria</taxon>
        <taxon>Pseudomonadati</taxon>
        <taxon>Pseudomonadota</taxon>
        <taxon>Gammaproteobacteria</taxon>
        <taxon>Pasteurellales</taxon>
        <taxon>Pasteurellaceae</taxon>
        <taxon>Otariodibacter</taxon>
    </lineage>
</organism>
<gene>
    <name evidence="2" type="ORF">DES31_0295</name>
</gene>
<dbReference type="AlphaFoldDB" id="A0A420XI20"/>
<reference evidence="2 3" key="1">
    <citation type="submission" date="2018-10" db="EMBL/GenBank/DDBJ databases">
        <title>Genomic Encyclopedia of Type Strains, Phase IV (KMG-IV): sequencing the most valuable type-strain genomes for metagenomic binning, comparative biology and taxonomic classification.</title>
        <authorList>
            <person name="Goeker M."/>
        </authorList>
    </citation>
    <scope>NUCLEOTIDE SEQUENCE [LARGE SCALE GENOMIC DNA]</scope>
    <source>
        <strain evidence="2 3">DSM 23800</strain>
    </source>
</reference>
<evidence type="ECO:0008006" key="4">
    <source>
        <dbReference type="Google" id="ProtNLM"/>
    </source>
</evidence>
<keyword evidence="3" id="KW-1185">Reference proteome</keyword>
<dbReference type="Proteomes" id="UP000280099">
    <property type="component" value="Unassembled WGS sequence"/>
</dbReference>
<protein>
    <recommendedName>
        <fullName evidence="4">Lipoprotein</fullName>
    </recommendedName>
</protein>
<feature type="signal peptide" evidence="1">
    <location>
        <begin position="1"/>
        <end position="20"/>
    </location>
</feature>
<sequence>MKIMKMIAVLALMIPLSGCMDTFTRFWNNTGFELSGKEKEIYDICFEEVEKQMRPDPNKWVGDKEQREWDTEFANRLGQCTYKRERAK</sequence>
<comment type="caution">
    <text evidence="2">The sequence shown here is derived from an EMBL/GenBank/DDBJ whole genome shotgun (WGS) entry which is preliminary data.</text>
</comment>
<evidence type="ECO:0000313" key="3">
    <source>
        <dbReference type="Proteomes" id="UP000280099"/>
    </source>
</evidence>